<name>A0A438VEH7_HELPX</name>
<dbReference type="EMBL" id="RJGP01001677">
    <property type="protein sequence ID" value="RVZ09040.1"/>
    <property type="molecule type" value="Genomic_DNA"/>
</dbReference>
<evidence type="ECO:0000313" key="2">
    <source>
        <dbReference type="Proteomes" id="UP000289022"/>
    </source>
</evidence>
<evidence type="ECO:0000313" key="1">
    <source>
        <dbReference type="EMBL" id="RVZ09040.1"/>
    </source>
</evidence>
<sequence>MERTETTIFVDWQNLLSDLKAIQETDERLKESNFNFNNPE</sequence>
<accession>A0A438VEH7</accession>
<organism evidence="1 2">
    <name type="scientific">Helicobacter pylori</name>
    <name type="common">Campylobacter pylori</name>
    <dbReference type="NCBI Taxonomy" id="210"/>
    <lineage>
        <taxon>Bacteria</taxon>
        <taxon>Pseudomonadati</taxon>
        <taxon>Campylobacterota</taxon>
        <taxon>Epsilonproteobacteria</taxon>
        <taxon>Campylobacterales</taxon>
        <taxon>Helicobacteraceae</taxon>
        <taxon>Helicobacter</taxon>
    </lineage>
</organism>
<proteinExistence type="predicted"/>
<reference evidence="1 2" key="1">
    <citation type="submission" date="2018-11" db="EMBL/GenBank/DDBJ databases">
        <title>Genetic determinants and prediction of antibiotic resistance phenotypes in Helicobacter pylori.</title>
        <authorList>
            <person name="Wagner K."/>
        </authorList>
    </citation>
    <scope>NUCLEOTIDE SEQUENCE [LARGE SCALE GENOMIC DNA]</scope>
    <source>
        <strain evidence="1 2">ZH70</strain>
    </source>
</reference>
<protein>
    <submittedName>
        <fullName evidence="1">NYN domain-containing protein</fullName>
    </submittedName>
</protein>
<dbReference type="Proteomes" id="UP000289022">
    <property type="component" value="Unassembled WGS sequence"/>
</dbReference>
<feature type="non-terminal residue" evidence="1">
    <location>
        <position position="40"/>
    </location>
</feature>
<comment type="caution">
    <text evidence="1">The sequence shown here is derived from an EMBL/GenBank/DDBJ whole genome shotgun (WGS) entry which is preliminary data.</text>
</comment>
<dbReference type="AlphaFoldDB" id="A0A438VEH7"/>
<gene>
    <name evidence="1" type="ORF">EC518_15370</name>
</gene>